<accession>A0AAE0I1Z7</accession>
<dbReference type="InterPro" id="IPR052895">
    <property type="entry name" value="HetReg/Transcr_Mod"/>
</dbReference>
<proteinExistence type="predicted"/>
<evidence type="ECO:0000313" key="3">
    <source>
        <dbReference type="EMBL" id="KAK3317025.1"/>
    </source>
</evidence>
<reference evidence="3" key="1">
    <citation type="journal article" date="2023" name="Mol. Phylogenet. Evol.">
        <title>Genome-scale phylogeny and comparative genomics of the fungal order Sordariales.</title>
        <authorList>
            <person name="Hensen N."/>
            <person name="Bonometti L."/>
            <person name="Westerberg I."/>
            <person name="Brannstrom I.O."/>
            <person name="Guillou S."/>
            <person name="Cros-Aarteil S."/>
            <person name="Calhoun S."/>
            <person name="Haridas S."/>
            <person name="Kuo A."/>
            <person name="Mondo S."/>
            <person name="Pangilinan J."/>
            <person name="Riley R."/>
            <person name="LaButti K."/>
            <person name="Andreopoulos B."/>
            <person name="Lipzen A."/>
            <person name="Chen C."/>
            <person name="Yan M."/>
            <person name="Daum C."/>
            <person name="Ng V."/>
            <person name="Clum A."/>
            <person name="Steindorff A."/>
            <person name="Ohm R.A."/>
            <person name="Martin F."/>
            <person name="Silar P."/>
            <person name="Natvig D.O."/>
            <person name="Lalanne C."/>
            <person name="Gautier V."/>
            <person name="Ament-Velasquez S.L."/>
            <person name="Kruys A."/>
            <person name="Hutchinson M.I."/>
            <person name="Powell A.J."/>
            <person name="Barry K."/>
            <person name="Miller A.N."/>
            <person name="Grigoriev I.V."/>
            <person name="Debuchy R."/>
            <person name="Gladieux P."/>
            <person name="Hiltunen Thoren M."/>
            <person name="Johannesson H."/>
        </authorList>
    </citation>
    <scope>NUCLEOTIDE SEQUENCE</scope>
    <source>
        <strain evidence="3">CBS 118394</strain>
    </source>
</reference>
<dbReference type="PANTHER" id="PTHR24148">
    <property type="entry name" value="ANKYRIN REPEAT DOMAIN-CONTAINING PROTEIN 39 HOMOLOG-RELATED"/>
    <property type="match status" value="1"/>
</dbReference>
<dbReference type="InterPro" id="IPR010730">
    <property type="entry name" value="HET"/>
</dbReference>
<dbReference type="Pfam" id="PF06985">
    <property type="entry name" value="HET"/>
    <property type="match status" value="1"/>
</dbReference>
<organism evidence="3 4">
    <name type="scientific">Apodospora peruviana</name>
    <dbReference type="NCBI Taxonomy" id="516989"/>
    <lineage>
        <taxon>Eukaryota</taxon>
        <taxon>Fungi</taxon>
        <taxon>Dikarya</taxon>
        <taxon>Ascomycota</taxon>
        <taxon>Pezizomycotina</taxon>
        <taxon>Sordariomycetes</taxon>
        <taxon>Sordariomycetidae</taxon>
        <taxon>Sordariales</taxon>
        <taxon>Lasiosphaeriaceae</taxon>
        <taxon>Apodospora</taxon>
    </lineage>
</organism>
<feature type="domain" description="Heterokaryon incompatibility" evidence="2">
    <location>
        <begin position="48"/>
        <end position="266"/>
    </location>
</feature>
<feature type="region of interest" description="Disordered" evidence="1">
    <location>
        <begin position="689"/>
        <end position="714"/>
    </location>
</feature>
<dbReference type="PANTHER" id="PTHR24148:SF73">
    <property type="entry name" value="HET DOMAIN PROTEIN (AFU_ORTHOLOGUE AFUA_8G01020)"/>
    <property type="match status" value="1"/>
</dbReference>
<name>A0AAE0I1Z7_9PEZI</name>
<reference evidence="3" key="2">
    <citation type="submission" date="2023-06" db="EMBL/GenBank/DDBJ databases">
        <authorList>
            <consortium name="Lawrence Berkeley National Laboratory"/>
            <person name="Haridas S."/>
            <person name="Hensen N."/>
            <person name="Bonometti L."/>
            <person name="Westerberg I."/>
            <person name="Brannstrom I.O."/>
            <person name="Guillou S."/>
            <person name="Cros-Aarteil S."/>
            <person name="Calhoun S."/>
            <person name="Kuo A."/>
            <person name="Mondo S."/>
            <person name="Pangilinan J."/>
            <person name="Riley R."/>
            <person name="Labutti K."/>
            <person name="Andreopoulos B."/>
            <person name="Lipzen A."/>
            <person name="Chen C."/>
            <person name="Yanf M."/>
            <person name="Daum C."/>
            <person name="Ng V."/>
            <person name="Clum A."/>
            <person name="Steindorff A."/>
            <person name="Ohm R."/>
            <person name="Martin F."/>
            <person name="Silar P."/>
            <person name="Natvig D."/>
            <person name="Lalanne C."/>
            <person name="Gautier V."/>
            <person name="Ament-Velasquez S.L."/>
            <person name="Kruys A."/>
            <person name="Hutchinson M.I."/>
            <person name="Powell A.J."/>
            <person name="Barry K."/>
            <person name="Miller A.N."/>
            <person name="Grigoriev I.V."/>
            <person name="Debuchy R."/>
            <person name="Gladieux P."/>
            <person name="Thoren M.H."/>
            <person name="Johannesson H."/>
        </authorList>
    </citation>
    <scope>NUCLEOTIDE SEQUENCE</scope>
    <source>
        <strain evidence="3">CBS 118394</strain>
    </source>
</reference>
<evidence type="ECO:0000259" key="2">
    <source>
        <dbReference type="Pfam" id="PF06985"/>
    </source>
</evidence>
<evidence type="ECO:0000313" key="4">
    <source>
        <dbReference type="Proteomes" id="UP001283341"/>
    </source>
</evidence>
<dbReference type="Proteomes" id="UP001283341">
    <property type="component" value="Unassembled WGS sequence"/>
</dbReference>
<comment type="caution">
    <text evidence="3">The sequence shown here is derived from an EMBL/GenBank/DDBJ whole genome shotgun (WGS) entry which is preliminary data.</text>
</comment>
<gene>
    <name evidence="3" type="ORF">B0H66DRAFT_562649</name>
</gene>
<keyword evidence="4" id="KW-1185">Reference proteome</keyword>
<dbReference type="AlphaFoldDB" id="A0AAE0I1Z7"/>
<dbReference type="EMBL" id="JAUEDM010000005">
    <property type="protein sequence ID" value="KAK3317025.1"/>
    <property type="molecule type" value="Genomic_DNA"/>
</dbReference>
<protein>
    <submittedName>
        <fullName evidence="3">Heterokaryon incompatibility protein-domain-containing protein</fullName>
    </submittedName>
</protein>
<evidence type="ECO:0000256" key="1">
    <source>
        <dbReference type="SAM" id="MobiDB-lite"/>
    </source>
</evidence>
<sequence>MTNRLYDRPLSKVYKEIRVIDITSWGEKDAVMCHLEAISLTTECITPFVALSYVWGDASDTAPITVNGETVLVTKTLAFALQWVKSHWEEQFPDRDPSSFRVWADGLCINQEDIHEKSDQVKLMSKIYKTAEAVFASVYHPNPDMIGFGIETVRDINRISDSLDEDESMWPTGWYMCPSLFAKPGQNDAPPDSPSTTLATLIAQMGAPDAYDNRNLLVDAHLTSTDIRDLRGREIMLAEMQTNERWSALAELLDADNWRRVWIYQEVVLSRQLFVFCGPYGSISDDDLEELGFRLRLERDMVHQVPIVQRNVSPETIRWPVWLRFTIANGANYRLFNLLLARDLVRSEEMRFRGAQMYETDGMQATNPRDYVYGLLGVTGLKMSVDYAKPVRRVYRDYVAASLGSQQSFMGSRLDFLRYAGLWRITDDTNEDIRKSESLKELPSWAPRSNSALRPRWILVDEALPKANAGFPAAEPPYIGDDKDKEDVLFSPGIIFGTIQATGPSFDSDPDTATQNRIFQYVCDLLKRHSSRAGPPSPSCTTSIPRAVFDLLGRHSRVGPPSCTTSIFRAVFRTFEFDHSRHHCTQQETLVHARHFISTLCTYGEVNGSMQETIDNLIRLGLPGVLPAPPHDECVLGPLFTPESYAFVWLHETGSDDGAAAAAAAASAADGRQVAPDPSRARLLVVPKQQERTQIDSQRGGLSSDRRANPNQSPTEWYVADQVARNESYVLAEITSRPSGSIQLAQVPRCARDGDVLCVLSEMDVPVVLRQVEDGDGYWYVGQAFVLDAMNGEVMNWWNDVSEKVCVIKIQ</sequence>